<dbReference type="AlphaFoldDB" id="G5SR09"/>
<dbReference type="HOGENOM" id="CLU_3186792_0_0_10"/>
<dbReference type="EMBL" id="AFFY01000022">
    <property type="protein sequence ID" value="EHH00562.1"/>
    <property type="molecule type" value="Genomic_DNA"/>
</dbReference>
<proteinExistence type="predicted"/>
<name>G5SR09_9BACT</name>
<sequence>MKDVSGIFQLPFIAESEKVLRRMMFQSQPNDFPISAERFSNHSRTK</sequence>
<protein>
    <submittedName>
        <fullName evidence="1">Uncharacterized protein</fullName>
    </submittedName>
</protein>
<evidence type="ECO:0000313" key="2">
    <source>
        <dbReference type="Proteomes" id="UP000003598"/>
    </source>
</evidence>
<gene>
    <name evidence="1" type="ORF">HMPREF9441_01799</name>
</gene>
<dbReference type="Proteomes" id="UP000003598">
    <property type="component" value="Unassembled WGS sequence"/>
</dbReference>
<accession>G5SR09</accession>
<evidence type="ECO:0000313" key="1">
    <source>
        <dbReference type="EMBL" id="EHH00562.1"/>
    </source>
</evidence>
<keyword evidence="2" id="KW-1185">Reference proteome</keyword>
<comment type="caution">
    <text evidence="1">The sequence shown here is derived from an EMBL/GenBank/DDBJ whole genome shotgun (WGS) entry which is preliminary data.</text>
</comment>
<organism evidence="1 2">
    <name type="scientific">Paraprevotella clara YIT 11840</name>
    <dbReference type="NCBI Taxonomy" id="762968"/>
    <lineage>
        <taxon>Bacteria</taxon>
        <taxon>Pseudomonadati</taxon>
        <taxon>Bacteroidota</taxon>
        <taxon>Bacteroidia</taxon>
        <taxon>Bacteroidales</taxon>
        <taxon>Prevotellaceae</taxon>
        <taxon>Paraprevotella</taxon>
    </lineage>
</organism>
<reference evidence="1 2" key="1">
    <citation type="submission" date="2011-03" db="EMBL/GenBank/DDBJ databases">
        <authorList>
            <person name="Weinstock G."/>
            <person name="Sodergren E."/>
            <person name="Clifton S."/>
            <person name="Fulton L."/>
            <person name="Fulton B."/>
            <person name="Courtney L."/>
            <person name="Fronick C."/>
            <person name="Harrison M."/>
            <person name="Strong C."/>
            <person name="Farmer C."/>
            <person name="Delahaunty K."/>
            <person name="Markovic C."/>
            <person name="Hall O."/>
            <person name="Minx P."/>
            <person name="Tomlinson C."/>
            <person name="Mitreva M."/>
            <person name="Hou S."/>
            <person name="Chen J."/>
            <person name="Wollam A."/>
            <person name="Pepin K.H."/>
            <person name="Johnson M."/>
            <person name="Bhonagiri V."/>
            <person name="Zhang X."/>
            <person name="Suruliraj S."/>
            <person name="Warren W."/>
            <person name="Chinwalla A."/>
            <person name="Mardis E.R."/>
            <person name="Wilson R.K."/>
        </authorList>
    </citation>
    <scope>NUCLEOTIDE SEQUENCE [LARGE SCALE GENOMIC DNA]</scope>
    <source>
        <strain evidence="1 2">YIT 11840</strain>
    </source>
</reference>